<keyword evidence="4" id="KW-1185">Reference proteome</keyword>
<dbReference type="Proteomes" id="UP000789901">
    <property type="component" value="Unassembled WGS sequence"/>
</dbReference>
<reference evidence="3 4" key="1">
    <citation type="submission" date="2021-06" db="EMBL/GenBank/DDBJ databases">
        <authorList>
            <person name="Kallberg Y."/>
            <person name="Tangrot J."/>
            <person name="Rosling A."/>
        </authorList>
    </citation>
    <scope>NUCLEOTIDE SEQUENCE [LARGE SCALE GENOMIC DNA]</scope>
    <source>
        <strain evidence="3 4">120-4 pot B 10/14</strain>
    </source>
</reference>
<accession>A0ABN7W8A4</accession>
<keyword evidence="1" id="KW-0175">Coiled coil</keyword>
<name>A0ABN7W8A4_GIGMA</name>
<feature type="non-terminal residue" evidence="3">
    <location>
        <position position="158"/>
    </location>
</feature>
<feature type="region of interest" description="Disordered" evidence="2">
    <location>
        <begin position="108"/>
        <end position="141"/>
    </location>
</feature>
<comment type="caution">
    <text evidence="3">The sequence shown here is derived from an EMBL/GenBank/DDBJ whole genome shotgun (WGS) entry which is preliminary data.</text>
</comment>
<evidence type="ECO:0000256" key="2">
    <source>
        <dbReference type="SAM" id="MobiDB-lite"/>
    </source>
</evidence>
<dbReference type="EMBL" id="CAJVQB010033928">
    <property type="protein sequence ID" value="CAG8820458.1"/>
    <property type="molecule type" value="Genomic_DNA"/>
</dbReference>
<protein>
    <submittedName>
        <fullName evidence="3">24741_t:CDS:1</fullName>
    </submittedName>
</protein>
<evidence type="ECO:0000256" key="1">
    <source>
        <dbReference type="SAM" id="Coils"/>
    </source>
</evidence>
<gene>
    <name evidence="3" type="ORF">GMARGA_LOCUS27572</name>
</gene>
<proteinExistence type="predicted"/>
<feature type="coiled-coil region" evidence="1">
    <location>
        <begin position="24"/>
        <end position="58"/>
    </location>
</feature>
<evidence type="ECO:0000313" key="3">
    <source>
        <dbReference type="EMBL" id="CAG8820458.1"/>
    </source>
</evidence>
<sequence length="158" mass="18464">MNNKQFQQFMELMTKAVSKDEPKLSKHEEIQQKVESELRDLKKHIEGLALKYANLSAQLKDTKVNHPRDNFYRGGRPQNNYKWKRKEDIECWKCGEIEHIVKKLVPQEKKIEEPNTNDPIMIQNPLPLKNPKRKCGPSKIDSLKPYNVADDILSLPTS</sequence>
<organism evidence="3 4">
    <name type="scientific">Gigaspora margarita</name>
    <dbReference type="NCBI Taxonomy" id="4874"/>
    <lineage>
        <taxon>Eukaryota</taxon>
        <taxon>Fungi</taxon>
        <taxon>Fungi incertae sedis</taxon>
        <taxon>Mucoromycota</taxon>
        <taxon>Glomeromycotina</taxon>
        <taxon>Glomeromycetes</taxon>
        <taxon>Diversisporales</taxon>
        <taxon>Gigasporaceae</taxon>
        <taxon>Gigaspora</taxon>
    </lineage>
</organism>
<evidence type="ECO:0000313" key="4">
    <source>
        <dbReference type="Proteomes" id="UP000789901"/>
    </source>
</evidence>